<keyword evidence="1" id="KW-1133">Transmembrane helix</keyword>
<sequence length="259" mass="30688">MDIISPDPDVLARDKSLAAGHGLISAPGCRLWVPEEELENHDRLVIIHREQFYYLNPDGFPKKGSIFKLEPHKIDLWILQTFTHTFDLASLESLGSAWSHAQQDNLPLMEIYHEYFDAPWLEIEPIHLHANITEISHLGKFLYKEHNVPEPFCRHSRDKKSFTDDLDSVRHWLQQIMRQSNLDDNHTTITESLIRHRWLLKYQIFLFPAFLFFHVMGPLDLFEAFYIILSIDDSFFFCVRVLYVEVILLYFCSFYFFIP</sequence>
<accession>A0A2I1GQB7</accession>
<protein>
    <submittedName>
        <fullName evidence="2">Uncharacterized protein</fullName>
    </submittedName>
</protein>
<keyword evidence="1" id="KW-0812">Transmembrane</keyword>
<dbReference type="AlphaFoldDB" id="A0A2I1GQB7"/>
<feature type="transmembrane region" description="Helical" evidence="1">
    <location>
        <begin position="204"/>
        <end position="228"/>
    </location>
</feature>
<feature type="transmembrane region" description="Helical" evidence="1">
    <location>
        <begin position="234"/>
        <end position="258"/>
    </location>
</feature>
<dbReference type="VEuPathDB" id="FungiDB:FUN_007685"/>
<keyword evidence="3" id="KW-1185">Reference proteome</keyword>
<evidence type="ECO:0000313" key="2">
    <source>
        <dbReference type="EMBL" id="PKY48841.1"/>
    </source>
</evidence>
<organism evidence="2 3">
    <name type="scientific">Rhizophagus irregularis</name>
    <dbReference type="NCBI Taxonomy" id="588596"/>
    <lineage>
        <taxon>Eukaryota</taxon>
        <taxon>Fungi</taxon>
        <taxon>Fungi incertae sedis</taxon>
        <taxon>Mucoromycota</taxon>
        <taxon>Glomeromycotina</taxon>
        <taxon>Glomeromycetes</taxon>
        <taxon>Glomerales</taxon>
        <taxon>Glomeraceae</taxon>
        <taxon>Rhizophagus</taxon>
    </lineage>
</organism>
<name>A0A2I1GQB7_9GLOM</name>
<dbReference type="EMBL" id="LLXI01000676">
    <property type="protein sequence ID" value="PKY48841.1"/>
    <property type="molecule type" value="Genomic_DNA"/>
</dbReference>
<dbReference type="VEuPathDB" id="FungiDB:RhiirFUN_009101"/>
<dbReference type="VEuPathDB" id="FungiDB:RhiirA1_469171"/>
<gene>
    <name evidence="2" type="ORF">RhiirA4_234841</name>
</gene>
<keyword evidence="1" id="KW-0472">Membrane</keyword>
<dbReference type="Proteomes" id="UP000234323">
    <property type="component" value="Unassembled WGS sequence"/>
</dbReference>
<evidence type="ECO:0000313" key="3">
    <source>
        <dbReference type="Proteomes" id="UP000234323"/>
    </source>
</evidence>
<comment type="caution">
    <text evidence="2">The sequence shown here is derived from an EMBL/GenBank/DDBJ whole genome shotgun (WGS) entry which is preliminary data.</text>
</comment>
<proteinExistence type="predicted"/>
<reference evidence="2 3" key="1">
    <citation type="submission" date="2015-10" db="EMBL/GenBank/DDBJ databases">
        <title>Genome analyses suggest a sexual origin of heterokaryosis in a supposedly ancient asexual fungus.</title>
        <authorList>
            <person name="Ropars J."/>
            <person name="Sedzielewska K."/>
            <person name="Noel J."/>
            <person name="Charron P."/>
            <person name="Farinelli L."/>
            <person name="Marton T."/>
            <person name="Kruger M."/>
            <person name="Pelin A."/>
            <person name="Brachmann A."/>
            <person name="Corradi N."/>
        </authorList>
    </citation>
    <scope>NUCLEOTIDE SEQUENCE [LARGE SCALE GENOMIC DNA]</scope>
    <source>
        <strain evidence="2 3">A4</strain>
    </source>
</reference>
<evidence type="ECO:0000256" key="1">
    <source>
        <dbReference type="SAM" id="Phobius"/>
    </source>
</evidence>